<dbReference type="Gene3D" id="1.20.1420.20">
    <property type="entry name" value="M75 peptidase, HXXE motif"/>
    <property type="match status" value="1"/>
</dbReference>
<evidence type="ECO:0000313" key="7">
    <source>
        <dbReference type="EMBL" id="SEM66366.1"/>
    </source>
</evidence>
<keyword evidence="9" id="KW-1185">Reference proteome</keyword>
<dbReference type="GO" id="GO:0030313">
    <property type="term" value="C:cell envelope"/>
    <property type="evidence" value="ECO:0007669"/>
    <property type="project" value="UniProtKB-SubCell"/>
</dbReference>
<reference evidence="5 9" key="3">
    <citation type="journal article" date="2023" name="Front. Microbiol.">
        <title>Phylogeography and host specificity of Pasteurellaceae pathogenic to sea-farmed fish in the north-east Atlantic.</title>
        <authorList>
            <person name="Gulla S."/>
            <person name="Colquhoun D.J."/>
            <person name="Olsen A.B."/>
            <person name="Spilsberg B."/>
            <person name="Lagesen K."/>
            <person name="Aakesson C.P."/>
            <person name="Strom S."/>
            <person name="Manji F."/>
            <person name="Birkbeck T.H."/>
            <person name="Nilsen H.K."/>
        </authorList>
    </citation>
    <scope>NUCLEOTIDE SEQUENCE [LARGE SCALE GENOMIC DNA]</scope>
    <source>
        <strain evidence="5 9">VIO11850</strain>
    </source>
</reference>
<organism evidence="7 8">
    <name type="scientific">Phocoenobacter skyensis</name>
    <dbReference type="NCBI Taxonomy" id="97481"/>
    <lineage>
        <taxon>Bacteria</taxon>
        <taxon>Pseudomonadati</taxon>
        <taxon>Pseudomonadota</taxon>
        <taxon>Gammaproteobacteria</taxon>
        <taxon>Pasteurellales</taxon>
        <taxon>Pasteurellaceae</taxon>
        <taxon>Phocoenobacter</taxon>
    </lineage>
</organism>
<dbReference type="RefSeq" id="WP_090923438.1">
    <property type="nucleotide sequence ID" value="NZ_CP016180.1"/>
</dbReference>
<evidence type="ECO:0000259" key="4">
    <source>
        <dbReference type="Pfam" id="PF09375"/>
    </source>
</evidence>
<feature type="chain" id="PRO_5044559066" evidence="3">
    <location>
        <begin position="23"/>
        <end position="335"/>
    </location>
</feature>
<feature type="signal peptide" evidence="3">
    <location>
        <begin position="1"/>
        <end position="22"/>
    </location>
</feature>
<gene>
    <name evidence="5" type="ORF">QJT92_10690</name>
    <name evidence="6" type="ORF">QJU97_02600</name>
    <name evidence="7" type="ORF">SAMN05444853_1393</name>
</gene>
<sequence length="335" mass="38310">MKNYWKQSISILLCSLSVICYANNTVENQQEKTILSSIYENVILKDSQQAKQSCQRFLSDLENNKDQTLYQQDFKNLVLNWKKVETNYIAPDMDSDMQDIPVYLDVFHLGNENIPESVLRTLKQEQPANIALFKNAYKTFSALEAVLYTKGQWSDRRYQFTKEIVSSMCDYFNEIDAFYTTHKQDFVADANNSIGMIINRLTAQSFKLKDWRLGDPAGLTSKYKHNPDPMRGEYPLSGLSIEAGKAIIQAQLSLIGQQPYANFATLLKARKLEKAAQEANNQLTQILNGLNQLKDFDAEKIKPIMLDLAHLHFTYYTTILSQLPVEGKILEADGD</sequence>
<accession>A0A1H8A7A7</accession>
<reference evidence="6" key="4">
    <citation type="journal article" date="2023" name="Front. Microbiol.">
        <title>Phylogeography and host specificity of Pasteurellaceae pathogenic to sea-farmed fish in the north-east Atlantic.</title>
        <authorList>
            <person name="Gulla S."/>
            <person name="Colquhoun D.J."/>
            <person name="Olsen A.B."/>
            <person name="Spilsberg B."/>
            <person name="Lagesen K."/>
            <person name="Aakesson C.P."/>
            <person name="Strom S."/>
            <person name="Manji F."/>
            <person name="Birkbeck T.H."/>
            <person name="Nilsen H.K."/>
        </authorList>
    </citation>
    <scope>NUCLEOTIDE SEQUENCE</scope>
    <source>
        <strain evidence="6">98B1</strain>
    </source>
</reference>
<feature type="domain" description="Imelysin-like" evidence="4">
    <location>
        <begin position="44"/>
        <end position="298"/>
    </location>
</feature>
<reference evidence="8" key="1">
    <citation type="submission" date="2016-10" db="EMBL/GenBank/DDBJ databases">
        <authorList>
            <person name="Varghese N."/>
            <person name="Submissions S."/>
        </authorList>
    </citation>
    <scope>NUCLEOTIDE SEQUENCE [LARGE SCALE GENOMIC DNA]</scope>
    <source>
        <strain evidence="8">DSM 24204</strain>
    </source>
</reference>
<evidence type="ECO:0000256" key="3">
    <source>
        <dbReference type="SAM" id="SignalP"/>
    </source>
</evidence>
<dbReference type="InterPro" id="IPR038352">
    <property type="entry name" value="Imelysin_sf"/>
</dbReference>
<dbReference type="STRING" id="97481.SAMN05444853_1393"/>
<dbReference type="Pfam" id="PF09375">
    <property type="entry name" value="Peptidase_M75"/>
    <property type="match status" value="1"/>
</dbReference>
<dbReference type="EMBL" id="JASAYT010000005">
    <property type="protein sequence ID" value="MDP8174348.1"/>
    <property type="molecule type" value="Genomic_DNA"/>
</dbReference>
<reference evidence="7" key="2">
    <citation type="submission" date="2016-10" db="EMBL/GenBank/DDBJ databases">
        <authorList>
            <person name="de Groot N.N."/>
        </authorList>
    </citation>
    <scope>NUCLEOTIDE SEQUENCE [LARGE SCALE GENOMIC DNA]</scope>
    <source>
        <strain evidence="7">DSM 24204</strain>
    </source>
</reference>
<dbReference type="EMBL" id="JASAVS010000035">
    <property type="protein sequence ID" value="MDP8086384.1"/>
    <property type="molecule type" value="Genomic_DNA"/>
</dbReference>
<evidence type="ECO:0000256" key="2">
    <source>
        <dbReference type="ARBA" id="ARBA00022729"/>
    </source>
</evidence>
<protein>
    <submittedName>
        <fullName evidence="5 7">Imelysin</fullName>
    </submittedName>
</protein>
<dbReference type="Proteomes" id="UP000198883">
    <property type="component" value="Unassembled WGS sequence"/>
</dbReference>
<dbReference type="GeneID" id="83544932"/>
<dbReference type="EMBL" id="FOBN01000039">
    <property type="protein sequence ID" value="SEM66366.1"/>
    <property type="molecule type" value="Genomic_DNA"/>
</dbReference>
<evidence type="ECO:0000313" key="6">
    <source>
        <dbReference type="EMBL" id="MDP8174348.1"/>
    </source>
</evidence>
<dbReference type="OrthoDB" id="9771468at2"/>
<proteinExistence type="predicted"/>
<evidence type="ECO:0000313" key="5">
    <source>
        <dbReference type="EMBL" id="MDP8086384.1"/>
    </source>
</evidence>
<name>A0A1H8A7A7_9PAST</name>
<evidence type="ECO:0000313" key="9">
    <source>
        <dbReference type="Proteomes" id="UP001224812"/>
    </source>
</evidence>
<dbReference type="Proteomes" id="UP001224812">
    <property type="component" value="Unassembled WGS sequence"/>
</dbReference>
<dbReference type="AlphaFoldDB" id="A0A1H8A7A7"/>
<evidence type="ECO:0000313" key="8">
    <source>
        <dbReference type="Proteomes" id="UP000198883"/>
    </source>
</evidence>
<comment type="subcellular location">
    <subcellularLocation>
        <location evidence="1">Cell envelope</location>
    </subcellularLocation>
</comment>
<evidence type="ECO:0000256" key="1">
    <source>
        <dbReference type="ARBA" id="ARBA00004196"/>
    </source>
</evidence>
<dbReference type="InterPro" id="IPR018976">
    <property type="entry name" value="Imelysin-like"/>
</dbReference>
<dbReference type="Proteomes" id="UP001231736">
    <property type="component" value="Unassembled WGS sequence"/>
</dbReference>
<keyword evidence="2 3" id="KW-0732">Signal</keyword>